<evidence type="ECO:0000256" key="6">
    <source>
        <dbReference type="ARBA" id="ARBA00022741"/>
    </source>
</evidence>
<keyword evidence="8 11" id="KW-1133">Transmembrane helix</keyword>
<organism evidence="14 15">
    <name type="scientific">Ornithinimicrobium ciconiae</name>
    <dbReference type="NCBI Taxonomy" id="2594265"/>
    <lineage>
        <taxon>Bacteria</taxon>
        <taxon>Bacillati</taxon>
        <taxon>Actinomycetota</taxon>
        <taxon>Actinomycetes</taxon>
        <taxon>Micrococcales</taxon>
        <taxon>Ornithinimicrobiaceae</taxon>
        <taxon>Ornithinimicrobium</taxon>
    </lineage>
</organism>
<evidence type="ECO:0000256" key="2">
    <source>
        <dbReference type="ARBA" id="ARBA00022448"/>
    </source>
</evidence>
<dbReference type="GO" id="GO:0005886">
    <property type="term" value="C:plasma membrane"/>
    <property type="evidence" value="ECO:0007669"/>
    <property type="project" value="UniProtKB-SubCell"/>
</dbReference>
<dbReference type="AlphaFoldDB" id="A0A516GBI4"/>
<dbReference type="GO" id="GO:0005524">
    <property type="term" value="F:ATP binding"/>
    <property type="evidence" value="ECO:0007669"/>
    <property type="project" value="UniProtKB-KW"/>
</dbReference>
<protein>
    <submittedName>
        <fullName evidence="14">ABC transporter ATP-binding protein</fullName>
    </submittedName>
</protein>
<evidence type="ECO:0000256" key="4">
    <source>
        <dbReference type="ARBA" id="ARBA00022519"/>
    </source>
</evidence>
<dbReference type="OrthoDB" id="9806127at2"/>
<feature type="transmembrane region" description="Helical" evidence="11">
    <location>
        <begin position="87"/>
        <end position="109"/>
    </location>
</feature>
<dbReference type="SUPFAM" id="SSF90123">
    <property type="entry name" value="ABC transporter transmembrane region"/>
    <property type="match status" value="1"/>
</dbReference>
<dbReference type="Gene3D" id="3.40.50.300">
    <property type="entry name" value="P-loop containing nucleotide triphosphate hydrolases"/>
    <property type="match status" value="1"/>
</dbReference>
<dbReference type="InterPro" id="IPR036640">
    <property type="entry name" value="ABC1_TM_sf"/>
</dbReference>
<dbReference type="InterPro" id="IPR011527">
    <property type="entry name" value="ABC1_TM_dom"/>
</dbReference>
<feature type="domain" description="ABC transporter" evidence="12">
    <location>
        <begin position="369"/>
        <end position="603"/>
    </location>
</feature>
<feature type="transmembrane region" description="Helical" evidence="11">
    <location>
        <begin position="161"/>
        <end position="184"/>
    </location>
</feature>
<feature type="domain" description="ABC transmembrane type-1" evidence="13">
    <location>
        <begin position="49"/>
        <end position="334"/>
    </location>
</feature>
<evidence type="ECO:0000256" key="11">
    <source>
        <dbReference type="SAM" id="Phobius"/>
    </source>
</evidence>
<dbReference type="FunFam" id="3.40.50.300:FF:001001">
    <property type="entry name" value="Multidrug ABC transporter ATP-binding protein"/>
    <property type="match status" value="1"/>
</dbReference>
<dbReference type="SMART" id="SM00382">
    <property type="entry name" value="AAA"/>
    <property type="match status" value="1"/>
</dbReference>
<evidence type="ECO:0000256" key="10">
    <source>
        <dbReference type="SAM" id="MobiDB-lite"/>
    </source>
</evidence>
<evidence type="ECO:0000256" key="1">
    <source>
        <dbReference type="ARBA" id="ARBA00004651"/>
    </source>
</evidence>
<evidence type="ECO:0000259" key="12">
    <source>
        <dbReference type="PROSITE" id="PS50893"/>
    </source>
</evidence>
<dbReference type="PROSITE" id="PS50893">
    <property type="entry name" value="ABC_TRANSPORTER_2"/>
    <property type="match status" value="1"/>
</dbReference>
<dbReference type="EMBL" id="CP041616">
    <property type="protein sequence ID" value="QDO88879.1"/>
    <property type="molecule type" value="Genomic_DNA"/>
</dbReference>
<dbReference type="Gene3D" id="1.20.1560.10">
    <property type="entry name" value="ABC transporter type 1, transmembrane domain"/>
    <property type="match status" value="1"/>
</dbReference>
<keyword evidence="5 11" id="KW-0812">Transmembrane</keyword>
<dbReference type="InterPro" id="IPR017871">
    <property type="entry name" value="ABC_transporter-like_CS"/>
</dbReference>
<comment type="subcellular location">
    <subcellularLocation>
        <location evidence="1">Cell membrane</location>
        <topology evidence="1">Multi-pass membrane protein</topology>
    </subcellularLocation>
</comment>
<dbReference type="PROSITE" id="PS50929">
    <property type="entry name" value="ABC_TM1F"/>
    <property type="match status" value="1"/>
</dbReference>
<feature type="transmembrane region" description="Helical" evidence="11">
    <location>
        <begin position="44"/>
        <end position="67"/>
    </location>
</feature>
<dbReference type="GO" id="GO:0016887">
    <property type="term" value="F:ATP hydrolysis activity"/>
    <property type="evidence" value="ECO:0007669"/>
    <property type="project" value="InterPro"/>
</dbReference>
<dbReference type="KEGG" id="orz:FNH13_11530"/>
<dbReference type="Pfam" id="PF00005">
    <property type="entry name" value="ABC_tran"/>
    <property type="match status" value="1"/>
</dbReference>
<dbReference type="InterPro" id="IPR003439">
    <property type="entry name" value="ABC_transporter-like_ATP-bd"/>
</dbReference>
<evidence type="ECO:0000256" key="9">
    <source>
        <dbReference type="ARBA" id="ARBA00023136"/>
    </source>
</evidence>
<dbReference type="InterPro" id="IPR039421">
    <property type="entry name" value="Type_1_exporter"/>
</dbReference>
<feature type="compositionally biased region" description="Basic and acidic residues" evidence="10">
    <location>
        <begin position="7"/>
        <end position="16"/>
    </location>
</feature>
<proteinExistence type="predicted"/>
<feature type="transmembrane region" description="Helical" evidence="11">
    <location>
        <begin position="273"/>
        <end position="297"/>
    </location>
</feature>
<evidence type="ECO:0000313" key="14">
    <source>
        <dbReference type="EMBL" id="QDO88879.1"/>
    </source>
</evidence>
<keyword evidence="9 11" id="KW-0472">Membrane</keyword>
<dbReference type="Proteomes" id="UP000315395">
    <property type="component" value="Chromosome"/>
</dbReference>
<dbReference type="CDD" id="cd18547">
    <property type="entry name" value="ABC_6TM_Tm288_like"/>
    <property type="match status" value="1"/>
</dbReference>
<dbReference type="SUPFAM" id="SSF52540">
    <property type="entry name" value="P-loop containing nucleoside triphosphate hydrolases"/>
    <property type="match status" value="1"/>
</dbReference>
<evidence type="ECO:0000256" key="8">
    <source>
        <dbReference type="ARBA" id="ARBA00022989"/>
    </source>
</evidence>
<accession>A0A516GBI4</accession>
<dbReference type="RefSeq" id="WP_143783556.1">
    <property type="nucleotide sequence ID" value="NZ_CP041616.1"/>
</dbReference>
<keyword evidence="15" id="KW-1185">Reference proteome</keyword>
<dbReference type="InterPro" id="IPR003593">
    <property type="entry name" value="AAA+_ATPase"/>
</dbReference>
<evidence type="ECO:0000256" key="3">
    <source>
        <dbReference type="ARBA" id="ARBA00022475"/>
    </source>
</evidence>
<evidence type="ECO:0000256" key="7">
    <source>
        <dbReference type="ARBA" id="ARBA00022840"/>
    </source>
</evidence>
<dbReference type="PROSITE" id="PS00211">
    <property type="entry name" value="ABC_TRANSPORTER_1"/>
    <property type="match status" value="1"/>
</dbReference>
<dbReference type="PANTHER" id="PTHR43394:SF1">
    <property type="entry name" value="ATP-BINDING CASSETTE SUB-FAMILY B MEMBER 10, MITOCHONDRIAL"/>
    <property type="match status" value="1"/>
</dbReference>
<dbReference type="GO" id="GO:0015421">
    <property type="term" value="F:ABC-type oligopeptide transporter activity"/>
    <property type="evidence" value="ECO:0007669"/>
    <property type="project" value="TreeGrafter"/>
</dbReference>
<name>A0A516GBI4_9MICO</name>
<feature type="region of interest" description="Disordered" evidence="10">
    <location>
        <begin position="1"/>
        <end position="24"/>
    </location>
</feature>
<keyword evidence="3" id="KW-1003">Cell membrane</keyword>
<dbReference type="PANTHER" id="PTHR43394">
    <property type="entry name" value="ATP-DEPENDENT PERMEASE MDL1, MITOCHONDRIAL"/>
    <property type="match status" value="1"/>
</dbReference>
<feature type="transmembrane region" description="Helical" evidence="11">
    <location>
        <begin position="190"/>
        <end position="207"/>
    </location>
</feature>
<keyword evidence="7 14" id="KW-0067">ATP-binding</keyword>
<reference evidence="14 15" key="1">
    <citation type="submission" date="2019-07" db="EMBL/GenBank/DDBJ databases">
        <title>complete genome sequencing of Ornithinimicrobium sp. H23M54.</title>
        <authorList>
            <person name="Bae J.-W."/>
            <person name="Lee S.-Y."/>
        </authorList>
    </citation>
    <scope>NUCLEOTIDE SEQUENCE [LARGE SCALE GENOMIC DNA]</scope>
    <source>
        <strain evidence="14 15">H23M54</strain>
    </source>
</reference>
<gene>
    <name evidence="14" type="ORF">FNH13_11530</name>
</gene>
<evidence type="ECO:0000259" key="13">
    <source>
        <dbReference type="PROSITE" id="PS50929"/>
    </source>
</evidence>
<evidence type="ECO:0000256" key="5">
    <source>
        <dbReference type="ARBA" id="ARBA00022692"/>
    </source>
</evidence>
<keyword evidence="6" id="KW-0547">Nucleotide-binding</keyword>
<dbReference type="Pfam" id="PF00664">
    <property type="entry name" value="ABC_membrane"/>
    <property type="match status" value="1"/>
</dbReference>
<keyword evidence="2" id="KW-0813">Transport</keyword>
<keyword evidence="4" id="KW-0997">Cell inner membrane</keyword>
<evidence type="ECO:0000313" key="15">
    <source>
        <dbReference type="Proteomes" id="UP000315395"/>
    </source>
</evidence>
<dbReference type="InterPro" id="IPR027417">
    <property type="entry name" value="P-loop_NTPase"/>
</dbReference>
<sequence length="610" mass="65308">MTTTTRAARDDEHDATGESSEIGGSHDLSTWATLKRGLELSPELVKGLWVTVALAIFATLGKVLIPFVVQQATDHGILAEGGADVDFVLRAVLLAAGAIIFTGLAQYVVNVRLFKAAESGLATLRLTAFRHIHDLSVLTQSTERRGSLVARVTNDVDTISMFVQFGGIMLLVSSAQILVATILMVFYSPILAGVVYLCVIPLVVLITKFQPMLGRAYGAVRVRVGELLGAVSESIVGAVTIRAYGVENRTEQRIDGAIENHRAAAIKAQIRSVIAFVSGQAFGGITTAIVLVVGTVLAANDQMSLGQLLAFLFLVNLFTQPVQQATEIFNELQNAVAGWRRVIGVIDTPADVSDPGEAGVQLPRGPITVQFEDVAYSYPGGDRVLQDVTLTLEPQTRVAVVGETGSGKTTLAKLLTRLMDPSEGRVLIDGVDLREIAFSSLRRRIVMVPQEGFLFDQSLMENIRFGRPEAENEDIELAMTELGLDPWLSGLPMGLATQVGQRGESLSAGERQLVAIARAYLADPDLLVLDEATSAVDPATEVRIQRALEGLTRGRTSVAIAHRLSTAEAADVVVVVDKGRIVAVGPHHELVNAGGVYTRMHASWAVQQQG</sequence>